<keyword evidence="10" id="KW-1185">Reference proteome</keyword>
<feature type="transmembrane region" description="Helical" evidence="8">
    <location>
        <begin position="285"/>
        <end position="303"/>
    </location>
</feature>
<evidence type="ECO:0000256" key="7">
    <source>
        <dbReference type="PIRNR" id="PIRNR002744"/>
    </source>
</evidence>
<gene>
    <name evidence="9" type="ORF">WFA24289_00458</name>
</gene>
<comment type="similarity">
    <text evidence="2 7">Belongs to the purine-cytosine permease (2.A.39) family.</text>
</comment>
<keyword evidence="4 8" id="KW-0812">Transmembrane</keyword>
<feature type="transmembrane region" description="Helical" evidence="8">
    <location>
        <begin position="53"/>
        <end position="75"/>
    </location>
</feature>
<feature type="transmembrane region" description="Helical" evidence="8">
    <location>
        <begin position="398"/>
        <end position="420"/>
    </location>
</feature>
<feature type="transmembrane region" description="Helical" evidence="8">
    <location>
        <begin position="26"/>
        <end position="47"/>
    </location>
</feature>
<evidence type="ECO:0000256" key="5">
    <source>
        <dbReference type="ARBA" id="ARBA00022989"/>
    </source>
</evidence>
<keyword evidence="3 7" id="KW-0813">Transport</keyword>
<feature type="transmembrane region" description="Helical" evidence="8">
    <location>
        <begin position="239"/>
        <end position="265"/>
    </location>
</feature>
<proteinExistence type="inferred from homology"/>
<evidence type="ECO:0000313" key="10">
    <source>
        <dbReference type="Proteomes" id="UP000789707"/>
    </source>
</evidence>
<dbReference type="EMBL" id="CAKKNS010000001">
    <property type="protein sequence ID" value="CAH0416159.1"/>
    <property type="molecule type" value="Genomic_DNA"/>
</dbReference>
<sequence>MNEKAIDNAAKSTVKQSKRNEIPEDLAYQIVLAKLGIIGVAIGILIGGYKLSFLQALLAALVSSFGFIIPAWVAALGQKTGLPSLTLSRATFGLYGNRAAKVVAWFNAFGWTILQLSISCWLLTALITQGHITKNPWGVGTGGIIAVVVLGFLIWQGQSWNHDIRVWLHGLFVILSLVVAGIAFNQVNWRIESYVPSTNWLEKWLPAVMLAMVATSLISTMEAGNWGKQIKKGHYRNSTLVAALIGGGLPSYLLILAGLLLGYGVPDLSKQRLPFMAIYHLLPGWLSNSYYVVAVIILSLHAARSFKHATHLTDPILPHVRITKTQMQIGQLLLAASCMAVLVIVPLKFFEQFSTWLSSIGIIIFSWFGVFLADYLLAHRQGYDASEVSTTSKLHYHWEGILAWLSAVFVGALTTQTALWHGPWAHGIFLNAGNGVLLAGLVGFLTIFIFKIIPLKQ</sequence>
<feature type="transmembrane region" description="Helical" evidence="8">
    <location>
        <begin position="166"/>
        <end position="184"/>
    </location>
</feature>
<feature type="transmembrane region" description="Helical" evidence="8">
    <location>
        <begin position="102"/>
        <end position="124"/>
    </location>
</feature>
<dbReference type="PANTHER" id="PTHR31806:SF1">
    <property type="entry name" value="PURINE-CYTOSINE PERMEASE FCY2-RELATED"/>
    <property type="match status" value="1"/>
</dbReference>
<dbReference type="RefSeq" id="WP_230096218.1">
    <property type="nucleotide sequence ID" value="NZ_CAKKNS010000001.1"/>
</dbReference>
<keyword evidence="5 8" id="KW-1133">Transmembrane helix</keyword>
<feature type="transmembrane region" description="Helical" evidence="8">
    <location>
        <begin position="432"/>
        <end position="453"/>
    </location>
</feature>
<evidence type="ECO:0000256" key="3">
    <source>
        <dbReference type="ARBA" id="ARBA00022448"/>
    </source>
</evidence>
<name>A0ABM8Z5R6_9LACO</name>
<keyword evidence="6 7" id="KW-0472">Membrane</keyword>
<evidence type="ECO:0000256" key="4">
    <source>
        <dbReference type="ARBA" id="ARBA00022692"/>
    </source>
</evidence>
<evidence type="ECO:0000256" key="1">
    <source>
        <dbReference type="ARBA" id="ARBA00004141"/>
    </source>
</evidence>
<dbReference type="Proteomes" id="UP000789707">
    <property type="component" value="Unassembled WGS sequence"/>
</dbReference>
<feature type="transmembrane region" description="Helical" evidence="8">
    <location>
        <begin position="356"/>
        <end position="377"/>
    </location>
</feature>
<evidence type="ECO:0008006" key="11">
    <source>
        <dbReference type="Google" id="ProtNLM"/>
    </source>
</evidence>
<dbReference type="Pfam" id="PF02133">
    <property type="entry name" value="Transp_cyt_pur"/>
    <property type="match status" value="1"/>
</dbReference>
<dbReference type="InterPro" id="IPR001248">
    <property type="entry name" value="Pur-cyt_permease"/>
</dbReference>
<protein>
    <recommendedName>
        <fullName evidence="11">Allantoin permease</fullName>
    </recommendedName>
</protein>
<comment type="subcellular location">
    <subcellularLocation>
        <location evidence="1">Membrane</location>
        <topology evidence="1">Multi-pass membrane protein</topology>
    </subcellularLocation>
</comment>
<feature type="transmembrane region" description="Helical" evidence="8">
    <location>
        <begin position="332"/>
        <end position="350"/>
    </location>
</feature>
<dbReference type="PIRSF" id="PIRSF002744">
    <property type="entry name" value="Pur-cyt_permease"/>
    <property type="match status" value="1"/>
</dbReference>
<evidence type="ECO:0000256" key="2">
    <source>
        <dbReference type="ARBA" id="ARBA00008974"/>
    </source>
</evidence>
<reference evidence="9 10" key="1">
    <citation type="submission" date="2021-11" db="EMBL/GenBank/DDBJ databases">
        <authorList>
            <person name="Depoorter E."/>
        </authorList>
    </citation>
    <scope>NUCLEOTIDE SEQUENCE [LARGE SCALE GENOMIC DNA]</scope>
    <source>
        <strain evidence="9 10">LMG 24289</strain>
    </source>
</reference>
<feature type="transmembrane region" description="Helical" evidence="8">
    <location>
        <begin position="136"/>
        <end position="154"/>
    </location>
</feature>
<evidence type="ECO:0000256" key="6">
    <source>
        <dbReference type="ARBA" id="ARBA00023136"/>
    </source>
</evidence>
<organism evidence="9 10">
    <name type="scientific">Periweissella fabaria</name>
    <dbReference type="NCBI Taxonomy" id="546157"/>
    <lineage>
        <taxon>Bacteria</taxon>
        <taxon>Bacillati</taxon>
        <taxon>Bacillota</taxon>
        <taxon>Bacilli</taxon>
        <taxon>Lactobacillales</taxon>
        <taxon>Lactobacillaceae</taxon>
        <taxon>Periweissella</taxon>
    </lineage>
</organism>
<feature type="transmembrane region" description="Helical" evidence="8">
    <location>
        <begin position="204"/>
        <end position="227"/>
    </location>
</feature>
<evidence type="ECO:0000256" key="8">
    <source>
        <dbReference type="SAM" id="Phobius"/>
    </source>
</evidence>
<dbReference type="PANTHER" id="PTHR31806">
    <property type="entry name" value="PURINE-CYTOSINE PERMEASE FCY2-RELATED"/>
    <property type="match status" value="1"/>
</dbReference>
<dbReference type="Gene3D" id="1.10.4160.10">
    <property type="entry name" value="Hydantoin permease"/>
    <property type="match status" value="1"/>
</dbReference>
<evidence type="ECO:0000313" key="9">
    <source>
        <dbReference type="EMBL" id="CAH0416159.1"/>
    </source>
</evidence>
<comment type="caution">
    <text evidence="9">The sequence shown here is derived from an EMBL/GenBank/DDBJ whole genome shotgun (WGS) entry which is preliminary data.</text>
</comment>
<dbReference type="InterPro" id="IPR026030">
    <property type="entry name" value="Pur-cyt_permease_Fcy2/21/22"/>
</dbReference>
<accession>A0ABM8Z5R6</accession>